<evidence type="ECO:0000313" key="2">
    <source>
        <dbReference type="Proteomes" id="UP000694419"/>
    </source>
</evidence>
<evidence type="ECO:0000313" key="1">
    <source>
        <dbReference type="Ensembl" id="ENSCPGP00000018874.1"/>
    </source>
</evidence>
<sequence>TRFRTGRTCKNLLEILNREFGTFFKAEFTGEQKEFQATACKFAVEEMIPVAAQCDKTVEVNLP</sequence>
<dbReference type="InterPro" id="IPR037069">
    <property type="entry name" value="AcylCoA_DH/ox_N_sf"/>
</dbReference>
<reference evidence="1" key="2">
    <citation type="submission" date="2025-09" db="UniProtKB">
        <authorList>
            <consortium name="Ensembl"/>
        </authorList>
    </citation>
    <scope>IDENTIFICATION</scope>
</reference>
<protein>
    <submittedName>
        <fullName evidence="1">Uncharacterized protein</fullName>
    </submittedName>
</protein>
<dbReference type="Gene3D" id="1.10.540.10">
    <property type="entry name" value="Acyl-CoA dehydrogenase/oxidase, N-terminal domain"/>
    <property type="match status" value="1"/>
</dbReference>
<proteinExistence type="predicted"/>
<keyword evidence="2" id="KW-1185">Reference proteome</keyword>
<name>A0A8C3K915_9CHAR</name>
<accession>A0A8C3K915</accession>
<dbReference type="AlphaFoldDB" id="A0A8C3K915"/>
<dbReference type="Ensembl" id="ENSCPGT00000020641.1">
    <property type="protein sequence ID" value="ENSCPGP00000018874.1"/>
    <property type="gene ID" value="ENSCPGG00000013189.1"/>
</dbReference>
<reference evidence="1" key="1">
    <citation type="submission" date="2025-08" db="UniProtKB">
        <authorList>
            <consortium name="Ensembl"/>
        </authorList>
    </citation>
    <scope>IDENTIFICATION</scope>
</reference>
<dbReference type="GO" id="GO:0050660">
    <property type="term" value="F:flavin adenine dinucleotide binding"/>
    <property type="evidence" value="ECO:0007669"/>
    <property type="project" value="InterPro"/>
</dbReference>
<organism evidence="1 2">
    <name type="scientific">Calidris pygmaea</name>
    <name type="common">Spoon-billed sandpiper</name>
    <dbReference type="NCBI Taxonomy" id="425635"/>
    <lineage>
        <taxon>Eukaryota</taxon>
        <taxon>Metazoa</taxon>
        <taxon>Chordata</taxon>
        <taxon>Craniata</taxon>
        <taxon>Vertebrata</taxon>
        <taxon>Euteleostomi</taxon>
        <taxon>Archelosauria</taxon>
        <taxon>Archosauria</taxon>
        <taxon>Dinosauria</taxon>
        <taxon>Saurischia</taxon>
        <taxon>Theropoda</taxon>
        <taxon>Coelurosauria</taxon>
        <taxon>Aves</taxon>
        <taxon>Neognathae</taxon>
        <taxon>Neoaves</taxon>
        <taxon>Charadriiformes</taxon>
        <taxon>Scolopacidae</taxon>
        <taxon>Calidris</taxon>
    </lineage>
</organism>
<dbReference type="Proteomes" id="UP000694419">
    <property type="component" value="Unplaced"/>
</dbReference>
<dbReference type="GO" id="GO:0016627">
    <property type="term" value="F:oxidoreductase activity, acting on the CH-CH group of donors"/>
    <property type="evidence" value="ECO:0007669"/>
    <property type="project" value="InterPro"/>
</dbReference>